<dbReference type="Proteomes" id="UP001221411">
    <property type="component" value="Unassembled WGS sequence"/>
</dbReference>
<organism evidence="1 2">
    <name type="scientific">Polyangium mundeleinium</name>
    <dbReference type="NCBI Taxonomy" id="2995306"/>
    <lineage>
        <taxon>Bacteria</taxon>
        <taxon>Pseudomonadati</taxon>
        <taxon>Myxococcota</taxon>
        <taxon>Polyangia</taxon>
        <taxon>Polyangiales</taxon>
        <taxon>Polyangiaceae</taxon>
        <taxon>Polyangium</taxon>
    </lineage>
</organism>
<keyword evidence="2" id="KW-1185">Reference proteome</keyword>
<accession>A0ABT5EQZ2</accession>
<evidence type="ECO:0000313" key="1">
    <source>
        <dbReference type="EMBL" id="MDC0744238.1"/>
    </source>
</evidence>
<protein>
    <submittedName>
        <fullName evidence="1">Uncharacterized protein</fullName>
    </submittedName>
</protein>
<comment type="caution">
    <text evidence="1">The sequence shown here is derived from an EMBL/GenBank/DDBJ whole genome shotgun (WGS) entry which is preliminary data.</text>
</comment>
<dbReference type="PROSITE" id="PS51257">
    <property type="entry name" value="PROKAR_LIPOPROTEIN"/>
    <property type="match status" value="1"/>
</dbReference>
<sequence>MRRDEARKSAGRRGPKPARAAALVVFGVIGASGCVASRFDARFLPADDVARELESMTPGLGAETRATFRDVLATTLAEDAYTCAPSPREVFFGDVEEGERTIRGSMPHYRFFFGPMHYQVRRVGARGGAPGRWEVSARFAVVLPREGGTLELADCDGKERYEGEVVCRGVPFSRSNATEACPASGEFRVAGTRRNMEALLARWSEEAEQYWNRDAERYGLPVRYDFTFLPHDQAAREGVPVDLTLPLSTTCGRTPYFWSLRSGWSLPVIAHEAGHLLGLVDEYEALSGIVPFYPKKPFPGAQTSRMGLSMKEDTILYPMHHWIVVRRYLCPEPSGRDPWGHAFQ</sequence>
<proteinExistence type="predicted"/>
<dbReference type="SUPFAM" id="SSF55486">
    <property type="entry name" value="Metalloproteases ('zincins'), catalytic domain"/>
    <property type="match status" value="1"/>
</dbReference>
<dbReference type="EMBL" id="JAQNDO010000001">
    <property type="protein sequence ID" value="MDC0744238.1"/>
    <property type="molecule type" value="Genomic_DNA"/>
</dbReference>
<dbReference type="RefSeq" id="WP_271920545.1">
    <property type="nucleotide sequence ID" value="NZ_JAQNDO010000001.1"/>
</dbReference>
<reference evidence="1 2" key="1">
    <citation type="submission" date="2022-11" db="EMBL/GenBank/DDBJ databases">
        <title>Minimal conservation of predation-associated metabolite biosynthetic gene clusters underscores biosynthetic potential of Myxococcota including descriptions for ten novel species: Archangium lansinium sp. nov., Myxococcus landrumus sp. nov., Nannocystis bai.</title>
        <authorList>
            <person name="Ahearne A."/>
            <person name="Stevens C."/>
            <person name="Dowd S."/>
        </authorList>
    </citation>
    <scope>NUCLEOTIDE SEQUENCE [LARGE SCALE GENOMIC DNA]</scope>
    <source>
        <strain evidence="1 2">RJM3</strain>
    </source>
</reference>
<evidence type="ECO:0000313" key="2">
    <source>
        <dbReference type="Proteomes" id="UP001221411"/>
    </source>
</evidence>
<gene>
    <name evidence="1" type="ORF">POL67_23110</name>
</gene>
<name>A0ABT5EQZ2_9BACT</name>